<dbReference type="EMBL" id="CADCXU010001196">
    <property type="protein sequence ID" value="CAA9993778.1"/>
    <property type="molecule type" value="Genomic_DNA"/>
</dbReference>
<evidence type="ECO:0000256" key="1">
    <source>
        <dbReference type="SAM" id="MobiDB-lite"/>
    </source>
</evidence>
<name>A0A6H5FWD9_9HEMI</name>
<dbReference type="Proteomes" id="UP000479000">
    <property type="component" value="Unassembled WGS sequence"/>
</dbReference>
<organism evidence="2 3">
    <name type="scientific">Nesidiocoris tenuis</name>
    <dbReference type="NCBI Taxonomy" id="355587"/>
    <lineage>
        <taxon>Eukaryota</taxon>
        <taxon>Metazoa</taxon>
        <taxon>Ecdysozoa</taxon>
        <taxon>Arthropoda</taxon>
        <taxon>Hexapoda</taxon>
        <taxon>Insecta</taxon>
        <taxon>Pterygota</taxon>
        <taxon>Neoptera</taxon>
        <taxon>Paraneoptera</taxon>
        <taxon>Hemiptera</taxon>
        <taxon>Heteroptera</taxon>
        <taxon>Panheteroptera</taxon>
        <taxon>Cimicomorpha</taxon>
        <taxon>Miridae</taxon>
        <taxon>Dicyphina</taxon>
        <taxon>Nesidiocoris</taxon>
    </lineage>
</organism>
<feature type="compositionally biased region" description="Basic and acidic residues" evidence="1">
    <location>
        <begin position="107"/>
        <end position="120"/>
    </location>
</feature>
<feature type="region of interest" description="Disordered" evidence="1">
    <location>
        <begin position="1"/>
        <end position="39"/>
    </location>
</feature>
<accession>A0A6H5FWD9</accession>
<evidence type="ECO:0000313" key="2">
    <source>
        <dbReference type="EMBL" id="CAA9993778.1"/>
    </source>
</evidence>
<proteinExistence type="predicted"/>
<reference evidence="2 3" key="1">
    <citation type="submission" date="2020-02" db="EMBL/GenBank/DDBJ databases">
        <authorList>
            <person name="Ferguson B K."/>
        </authorList>
    </citation>
    <scope>NUCLEOTIDE SEQUENCE [LARGE SCALE GENOMIC DNA]</scope>
</reference>
<protein>
    <submittedName>
        <fullName evidence="2">Uncharacterized protein</fullName>
    </submittedName>
</protein>
<feature type="compositionally biased region" description="Polar residues" evidence="1">
    <location>
        <begin position="15"/>
        <end position="32"/>
    </location>
</feature>
<gene>
    <name evidence="2" type="ORF">NTEN_LOCUS662</name>
</gene>
<dbReference type="AlphaFoldDB" id="A0A6H5FWD9"/>
<feature type="region of interest" description="Disordered" evidence="1">
    <location>
        <begin position="107"/>
        <end position="140"/>
    </location>
</feature>
<evidence type="ECO:0000313" key="3">
    <source>
        <dbReference type="Proteomes" id="UP000479000"/>
    </source>
</evidence>
<keyword evidence="3" id="KW-1185">Reference proteome</keyword>
<sequence>MVNSIVKSTPERSLPCTTTRPTCFGSESSPQSLLDKRGVPVLGRSETSKFQSASMYIHSRLRYHPDCHHPSTESMVMLSFGGGWRNAQKPGRGYPPDPGNCADLRSERRRGFADGKRQREPTAAPTCGDYGPAAPGLCQL</sequence>